<accession>A0A368FXH6</accession>
<sequence length="231" mass="26508">LFQVYRCNFSTTCCTRDFVNIPFSPSSRVTSLLTVPDTCFPFEKKLPPLQKKPIHSNATSAANTAVPRRSFGPSRRPCGRKQLLNNIFRPIQRACLRKLSNTTIFAASAFREQSMRAVREFKKLRRFHFGREVPVAGICLCVAFDCALIALTCAFLNYGDNNNEEQEDRDVEVFESFEDLHGRLMREVQTQTQPEKPKIRVDKAVQTIPQDEISPEERRASRMNYPHQSDC</sequence>
<dbReference type="EMBL" id="JOJR01000658">
    <property type="protein sequence ID" value="RCN35475.1"/>
    <property type="molecule type" value="Genomic_DNA"/>
</dbReference>
<evidence type="ECO:0000256" key="1">
    <source>
        <dbReference type="SAM" id="MobiDB-lite"/>
    </source>
</evidence>
<evidence type="ECO:0000313" key="2">
    <source>
        <dbReference type="EMBL" id="RCN35475.1"/>
    </source>
</evidence>
<comment type="caution">
    <text evidence="2">The sequence shown here is derived from an EMBL/GenBank/DDBJ whole genome shotgun (WGS) entry which is preliminary data.</text>
</comment>
<gene>
    <name evidence="2" type="ORF">ANCCAN_18659</name>
</gene>
<feature type="region of interest" description="Disordered" evidence="1">
    <location>
        <begin position="189"/>
        <end position="231"/>
    </location>
</feature>
<keyword evidence="3" id="KW-1185">Reference proteome</keyword>
<feature type="non-terminal residue" evidence="2">
    <location>
        <position position="1"/>
    </location>
</feature>
<dbReference type="Proteomes" id="UP000252519">
    <property type="component" value="Unassembled WGS sequence"/>
</dbReference>
<evidence type="ECO:0000313" key="3">
    <source>
        <dbReference type="Proteomes" id="UP000252519"/>
    </source>
</evidence>
<dbReference type="OrthoDB" id="5855651at2759"/>
<organism evidence="2 3">
    <name type="scientific">Ancylostoma caninum</name>
    <name type="common">Dog hookworm</name>
    <dbReference type="NCBI Taxonomy" id="29170"/>
    <lineage>
        <taxon>Eukaryota</taxon>
        <taxon>Metazoa</taxon>
        <taxon>Ecdysozoa</taxon>
        <taxon>Nematoda</taxon>
        <taxon>Chromadorea</taxon>
        <taxon>Rhabditida</taxon>
        <taxon>Rhabditina</taxon>
        <taxon>Rhabditomorpha</taxon>
        <taxon>Strongyloidea</taxon>
        <taxon>Ancylostomatidae</taxon>
        <taxon>Ancylostomatinae</taxon>
        <taxon>Ancylostoma</taxon>
    </lineage>
</organism>
<name>A0A368FXH6_ANCCA</name>
<reference evidence="2 3" key="1">
    <citation type="submission" date="2014-10" db="EMBL/GenBank/DDBJ databases">
        <title>Draft genome of the hookworm Ancylostoma caninum.</title>
        <authorList>
            <person name="Mitreva M."/>
        </authorList>
    </citation>
    <scope>NUCLEOTIDE SEQUENCE [LARGE SCALE GENOMIC DNA]</scope>
    <source>
        <strain evidence="2 3">Baltimore</strain>
    </source>
</reference>
<proteinExistence type="predicted"/>
<protein>
    <submittedName>
        <fullName evidence="2">Uncharacterized protein</fullName>
    </submittedName>
</protein>
<feature type="region of interest" description="Disordered" evidence="1">
    <location>
        <begin position="52"/>
        <end position="78"/>
    </location>
</feature>
<dbReference type="AlphaFoldDB" id="A0A368FXH6"/>